<feature type="compositionally biased region" description="Basic and acidic residues" evidence="2">
    <location>
        <begin position="274"/>
        <end position="283"/>
    </location>
</feature>
<keyword evidence="1" id="KW-0862">Zinc</keyword>
<feature type="domain" description="CCHC-type" evidence="3">
    <location>
        <begin position="255"/>
        <end position="272"/>
    </location>
</feature>
<name>A0A2C5WTK1_9PEZI</name>
<evidence type="ECO:0000256" key="2">
    <source>
        <dbReference type="SAM" id="MobiDB-lite"/>
    </source>
</evidence>
<dbReference type="SUPFAM" id="SSF57756">
    <property type="entry name" value="Retrovirus zinc finger-like domains"/>
    <property type="match status" value="1"/>
</dbReference>
<comment type="caution">
    <text evidence="4">The sequence shown here is derived from an EMBL/GenBank/DDBJ whole genome shotgun (WGS) entry which is preliminary data.</text>
</comment>
<gene>
    <name evidence="4" type="ORF">CFIMG_007847RA00001</name>
</gene>
<evidence type="ECO:0000313" key="4">
    <source>
        <dbReference type="EMBL" id="PHH49266.1"/>
    </source>
</evidence>
<protein>
    <recommendedName>
        <fullName evidence="3">CCHC-type domain-containing protein</fullName>
    </recommendedName>
</protein>
<dbReference type="AlphaFoldDB" id="A0A2C5WTK1"/>
<evidence type="ECO:0000313" key="5">
    <source>
        <dbReference type="Proteomes" id="UP000222788"/>
    </source>
</evidence>
<dbReference type="Proteomes" id="UP000222788">
    <property type="component" value="Unassembled WGS sequence"/>
</dbReference>
<dbReference type="InterPro" id="IPR001878">
    <property type="entry name" value="Znf_CCHC"/>
</dbReference>
<evidence type="ECO:0000256" key="1">
    <source>
        <dbReference type="PROSITE-ProRule" id="PRU00047"/>
    </source>
</evidence>
<sequence>MSGFEKFASSDDPDLTWKLMKHQKTYILNSIPTEYWAYYLAHFLTNDFARLAGQIKTRTPWHLAVWGMLTCAVGLQPYVNKKVDAWYGISSGIPKGRSYVEHLWYIAKRAKESTFATRTPTSTLLEMAAVIENLHSSASNDVFKDVGKWKMSDLMEPNVFPSVIDSLISEVASNHANIVQQDKLMRSQALNDKPASASRSIADSSLYSLAGDSMETEQDDAEVMFAAMDVEEDEEDECTFAVEVIAVQREQMNSRKCFNCKRTGHFISTCPDPRQFDIRDGKGKGRSTAADWRPSHKGGRARSASRDGSSRAVGSMKQDFRPRSPSRVSDKTVRFKFRPRTDQDKPHPAVKKQLSVGRDAPRGRGECVEIHGRMFRFRDERGEVHLLTDEELLAVVCNNGVVAKAEDNDEVVKDLERLAEDLPDQGEHLLFLDERDDDGAGLEWLGQ</sequence>
<keyword evidence="5" id="KW-1185">Reference proteome</keyword>
<reference evidence="4 5" key="1">
    <citation type="journal article" date="2013" name="Fungal Biol.">
        <title>Analysis of microsatellite markers in the genome of the plant pathogen Ceratocystis fimbriata.</title>
        <authorList>
            <person name="Simpson M.C."/>
            <person name="Wilken P.M."/>
            <person name="Coetzee M.P."/>
            <person name="Wingfield M.J."/>
            <person name="Wingfield B.D."/>
        </authorList>
    </citation>
    <scope>NUCLEOTIDE SEQUENCE [LARGE SCALE GENOMIC DNA]</scope>
    <source>
        <strain evidence="4 5">CBS 114723</strain>
    </source>
</reference>
<accession>A0A2C5WTK1</accession>
<evidence type="ECO:0000259" key="3">
    <source>
        <dbReference type="PROSITE" id="PS50158"/>
    </source>
</evidence>
<dbReference type="PROSITE" id="PS50158">
    <property type="entry name" value="ZF_CCHC"/>
    <property type="match status" value="1"/>
</dbReference>
<dbReference type="GO" id="GO:0008270">
    <property type="term" value="F:zinc ion binding"/>
    <property type="evidence" value="ECO:0007669"/>
    <property type="project" value="UniProtKB-KW"/>
</dbReference>
<dbReference type="InterPro" id="IPR036875">
    <property type="entry name" value="Znf_CCHC_sf"/>
</dbReference>
<organism evidence="4 5">
    <name type="scientific">Ceratocystis fimbriata CBS 114723</name>
    <dbReference type="NCBI Taxonomy" id="1035309"/>
    <lineage>
        <taxon>Eukaryota</taxon>
        <taxon>Fungi</taxon>
        <taxon>Dikarya</taxon>
        <taxon>Ascomycota</taxon>
        <taxon>Pezizomycotina</taxon>
        <taxon>Sordariomycetes</taxon>
        <taxon>Hypocreomycetidae</taxon>
        <taxon>Microascales</taxon>
        <taxon>Ceratocystidaceae</taxon>
        <taxon>Ceratocystis</taxon>
    </lineage>
</organism>
<keyword evidence="1" id="KW-0479">Metal-binding</keyword>
<reference evidence="4 5" key="2">
    <citation type="journal article" date="2013" name="IMA Fungus">
        <title>IMA Genome-F 1: Ceratocystis fimbriata: Draft nuclear genome sequence for the plant pathogen, Ceratocystis fimbriata.</title>
        <authorList>
            <person name="Wilken P.M."/>
            <person name="Steenkamp E.T."/>
            <person name="Wingfield M.J."/>
            <person name="de Beer Z.W."/>
            <person name="Wingfield B.D."/>
        </authorList>
    </citation>
    <scope>NUCLEOTIDE SEQUENCE [LARGE SCALE GENOMIC DNA]</scope>
    <source>
        <strain evidence="4 5">CBS 114723</strain>
    </source>
</reference>
<dbReference type="EMBL" id="APWK03000229">
    <property type="protein sequence ID" value="PHH49266.1"/>
    <property type="molecule type" value="Genomic_DNA"/>
</dbReference>
<feature type="region of interest" description="Disordered" evidence="2">
    <location>
        <begin position="272"/>
        <end position="360"/>
    </location>
</feature>
<keyword evidence="1" id="KW-0863">Zinc-finger</keyword>
<proteinExistence type="predicted"/>
<dbReference type="Gene3D" id="4.10.60.10">
    <property type="entry name" value="Zinc finger, CCHC-type"/>
    <property type="match status" value="1"/>
</dbReference>
<feature type="compositionally biased region" description="Basic and acidic residues" evidence="2">
    <location>
        <begin position="318"/>
        <end position="347"/>
    </location>
</feature>
<dbReference type="GO" id="GO:0003676">
    <property type="term" value="F:nucleic acid binding"/>
    <property type="evidence" value="ECO:0007669"/>
    <property type="project" value="InterPro"/>
</dbReference>
<dbReference type="SMART" id="SM00343">
    <property type="entry name" value="ZnF_C2HC"/>
    <property type="match status" value="1"/>
</dbReference>